<evidence type="ECO:0000313" key="1">
    <source>
        <dbReference type="EMBL" id="KOT37958.1"/>
    </source>
</evidence>
<dbReference type="AlphaFoldDB" id="A0A0N0S603"/>
<keyword evidence="2" id="KW-1185">Reference proteome</keyword>
<evidence type="ECO:0000313" key="2">
    <source>
        <dbReference type="Proteomes" id="UP000037773"/>
    </source>
</evidence>
<dbReference type="PATRIC" id="fig|36816.3.peg.3701"/>
<sequence>MTHEVSSGRPPTTGLRADWRLADGTFVEALGLMTKEAYAAKLACTREPARHHGLRLVTVTAEDLDRLPEVFAARTPLVLTTVDP</sequence>
<comment type="caution">
    <text evidence="1">The sequence shown here is derived from an EMBL/GenBank/DDBJ whole genome shotgun (WGS) entry which is preliminary data.</text>
</comment>
<name>A0A0N0S603_9ACTN</name>
<dbReference type="Proteomes" id="UP000037773">
    <property type="component" value="Unassembled WGS sequence"/>
</dbReference>
<accession>A0A0N0S603</accession>
<reference evidence="1 2" key="1">
    <citation type="submission" date="2015-07" db="EMBL/GenBank/DDBJ databases">
        <authorList>
            <person name="Noorani M."/>
        </authorList>
    </citation>
    <scope>NUCLEOTIDE SEQUENCE [LARGE SCALE GENOMIC DNA]</scope>
    <source>
        <strain evidence="1 2">NRRL B-24567</strain>
    </source>
</reference>
<protein>
    <submittedName>
        <fullName evidence="1">Uncharacterized protein</fullName>
    </submittedName>
</protein>
<dbReference type="RefSeq" id="WP_053635877.1">
    <property type="nucleotide sequence ID" value="NZ_JBFBKA010000041.1"/>
</dbReference>
<proteinExistence type="predicted"/>
<gene>
    <name evidence="1" type="ORF">ADK41_17070</name>
</gene>
<organism evidence="1 2">
    <name type="scientific">Streptomyces caelestis</name>
    <dbReference type="NCBI Taxonomy" id="36816"/>
    <lineage>
        <taxon>Bacteria</taxon>
        <taxon>Bacillati</taxon>
        <taxon>Actinomycetota</taxon>
        <taxon>Actinomycetes</taxon>
        <taxon>Kitasatosporales</taxon>
        <taxon>Streptomycetaceae</taxon>
        <taxon>Streptomyces</taxon>
    </lineage>
</organism>
<dbReference type="EMBL" id="LGCN01000194">
    <property type="protein sequence ID" value="KOT37958.1"/>
    <property type="molecule type" value="Genomic_DNA"/>
</dbReference>